<reference evidence="1 2" key="1">
    <citation type="submission" date="2016-10" db="EMBL/GenBank/DDBJ databases">
        <authorList>
            <person name="de Groot N.N."/>
        </authorList>
    </citation>
    <scope>NUCLEOTIDE SEQUENCE [LARGE SCALE GENOMIC DNA]</scope>
    <source>
        <strain evidence="1 2">DSM 23048</strain>
    </source>
</reference>
<dbReference type="EMBL" id="FNYS01000013">
    <property type="protein sequence ID" value="SEJ13181.1"/>
    <property type="molecule type" value="Genomic_DNA"/>
</dbReference>
<protein>
    <submittedName>
        <fullName evidence="1">CRISPR-associated endonuclease Csn1</fullName>
    </submittedName>
</protein>
<accession>A0A1H6W814</accession>
<dbReference type="AlphaFoldDB" id="A0A1H6W814"/>
<name>A0A1H6W814_9FLAO</name>
<dbReference type="GeneID" id="82258981"/>
<keyword evidence="1" id="KW-0540">Nuclease</keyword>
<keyword evidence="1" id="KW-0255">Endonuclease</keyword>
<dbReference type="Proteomes" id="UP000183077">
    <property type="component" value="Unassembled WGS sequence"/>
</dbReference>
<evidence type="ECO:0000313" key="2">
    <source>
        <dbReference type="Proteomes" id="UP000183077"/>
    </source>
</evidence>
<dbReference type="RefSeq" id="WP_074746781.1">
    <property type="nucleotide sequence ID" value="NZ_FNYS01000013.1"/>
</dbReference>
<dbReference type="GO" id="GO:0004519">
    <property type="term" value="F:endonuclease activity"/>
    <property type="evidence" value="ECO:0007669"/>
    <property type="project" value="UniProtKB-KW"/>
</dbReference>
<proteinExistence type="predicted"/>
<evidence type="ECO:0000313" key="1">
    <source>
        <dbReference type="EMBL" id="SEJ13181.1"/>
    </source>
</evidence>
<sequence length="188" mass="22100">MEINTEILEFDAFLEGKDFEEQASYQFWHMLYSAEDHTNKYSDKEKVIYGNDNIGLKKQLCQKFDFKPEHAKILSSVTFQDDYESLSAKAIRKIYPYVKENNYSTDCELAGYRHSKHSLTKEELENRILKPKLDLIKKNSLRNPVVEKILNQMVNVVNTLIEKENNVLKKEGKAKGFKFDEIRTEFDS</sequence>
<keyword evidence="1" id="KW-0378">Hydrolase</keyword>
<gene>
    <name evidence="1" type="ORF">SAMN04488018_11336</name>
</gene>
<organism evidence="1 2">
    <name type="scientific">Myroides marinus</name>
    <dbReference type="NCBI Taxonomy" id="703342"/>
    <lineage>
        <taxon>Bacteria</taxon>
        <taxon>Pseudomonadati</taxon>
        <taxon>Bacteroidota</taxon>
        <taxon>Flavobacteriia</taxon>
        <taxon>Flavobacteriales</taxon>
        <taxon>Flavobacteriaceae</taxon>
        <taxon>Myroides</taxon>
    </lineage>
</organism>